<dbReference type="AlphaFoldDB" id="A0A0S3RNR6"/>
<name>A0A0S3RNR6_PHAAN</name>
<proteinExistence type="predicted"/>
<evidence type="ECO:0000313" key="3">
    <source>
        <dbReference type="Proteomes" id="UP000291084"/>
    </source>
</evidence>
<evidence type="ECO:0000256" key="1">
    <source>
        <dbReference type="SAM" id="MobiDB-lite"/>
    </source>
</evidence>
<accession>A0A0S3RNR6</accession>
<dbReference type="EMBL" id="AP015036">
    <property type="protein sequence ID" value="BAT82203.1"/>
    <property type="molecule type" value="Genomic_DNA"/>
</dbReference>
<gene>
    <name evidence="2" type="primary">Vigan.03G217800</name>
    <name evidence="2" type="ORF">VIGAN_03217800</name>
</gene>
<keyword evidence="3" id="KW-1185">Reference proteome</keyword>
<feature type="region of interest" description="Disordered" evidence="1">
    <location>
        <begin position="1"/>
        <end position="24"/>
    </location>
</feature>
<dbReference type="Proteomes" id="UP000291084">
    <property type="component" value="Chromosome 3"/>
</dbReference>
<organism evidence="2 3">
    <name type="scientific">Vigna angularis var. angularis</name>
    <dbReference type="NCBI Taxonomy" id="157739"/>
    <lineage>
        <taxon>Eukaryota</taxon>
        <taxon>Viridiplantae</taxon>
        <taxon>Streptophyta</taxon>
        <taxon>Embryophyta</taxon>
        <taxon>Tracheophyta</taxon>
        <taxon>Spermatophyta</taxon>
        <taxon>Magnoliopsida</taxon>
        <taxon>eudicotyledons</taxon>
        <taxon>Gunneridae</taxon>
        <taxon>Pentapetalae</taxon>
        <taxon>rosids</taxon>
        <taxon>fabids</taxon>
        <taxon>Fabales</taxon>
        <taxon>Fabaceae</taxon>
        <taxon>Papilionoideae</taxon>
        <taxon>50 kb inversion clade</taxon>
        <taxon>NPAAA clade</taxon>
        <taxon>indigoferoid/millettioid clade</taxon>
        <taxon>Phaseoleae</taxon>
        <taxon>Vigna</taxon>
    </lineage>
</organism>
<sequence>HSLTLSQLKDVPTPPATVNSGKKIKPLPGTKVTLPSLFQYPKLVLINKKRGLYYTNQNFSSYFLSLHCNTNNSSRFYSNQIT</sequence>
<feature type="non-terminal residue" evidence="2">
    <location>
        <position position="1"/>
    </location>
</feature>
<evidence type="ECO:0000313" key="2">
    <source>
        <dbReference type="EMBL" id="BAT82203.1"/>
    </source>
</evidence>
<reference evidence="2 3" key="1">
    <citation type="journal article" date="2015" name="Sci. Rep.">
        <title>The power of single molecule real-time sequencing technology in the de novo assembly of a eukaryotic genome.</title>
        <authorList>
            <person name="Sakai H."/>
            <person name="Naito K."/>
            <person name="Ogiso-Tanaka E."/>
            <person name="Takahashi Y."/>
            <person name="Iseki K."/>
            <person name="Muto C."/>
            <person name="Satou K."/>
            <person name="Teruya K."/>
            <person name="Shiroma A."/>
            <person name="Shimoji M."/>
            <person name="Hirano T."/>
            <person name="Itoh T."/>
            <person name="Kaga A."/>
            <person name="Tomooka N."/>
        </authorList>
    </citation>
    <scope>NUCLEOTIDE SEQUENCE [LARGE SCALE GENOMIC DNA]</scope>
    <source>
        <strain evidence="3">cv. Shumari</strain>
    </source>
</reference>
<protein>
    <submittedName>
        <fullName evidence="2">Uncharacterized protein</fullName>
    </submittedName>
</protein>